<dbReference type="AlphaFoldDB" id="A0A1Q2SKB5"/>
<dbReference type="Proteomes" id="UP000243679">
    <property type="component" value="Chromosome"/>
</dbReference>
<gene>
    <name evidence="2" type="ORF">TAO_0189</name>
</gene>
<protein>
    <submittedName>
        <fullName evidence="2">Uncharacterized protein</fullName>
    </submittedName>
</protein>
<proteinExistence type="predicted"/>
<feature type="region of interest" description="Disordered" evidence="1">
    <location>
        <begin position="59"/>
        <end position="94"/>
    </location>
</feature>
<feature type="compositionally biased region" description="Polar residues" evidence="1">
    <location>
        <begin position="68"/>
        <end position="86"/>
    </location>
</feature>
<sequence>MNLLKISSICIIASISQLIEAIEMEQEQYALSTSNSPIKSEAQQAITTESTQEMATMLPAQKREDQRQNYAFSTSQSDNPALNQSAPIKPELPKLDPNIAPHIFEENDTKRILLLNSQNSISLAAGLQAGIQLPEVVSKDKGIQKIYALLKKDPTGQSLNKDLGISNGIEITAMIKNAQLEIKKRPELSAINPAISRIIQKLANYGFNDAPRIIKSARNIAVGVAVLSIAAGGKIGSALGLYSDKKVLNLVVNILLNY</sequence>
<dbReference type="KEGG" id="ntt:TAO_0189"/>
<evidence type="ECO:0000313" key="3">
    <source>
        <dbReference type="Proteomes" id="UP000243679"/>
    </source>
</evidence>
<evidence type="ECO:0000313" key="2">
    <source>
        <dbReference type="EMBL" id="BAW79559.1"/>
    </source>
</evidence>
<reference evidence="2 3" key="1">
    <citation type="journal article" date="2017" name="ISME J.">
        <title>An acid-tolerant ammonia-oxidizing ?-proteobacterium from soil.</title>
        <authorList>
            <person name="Hayatsu M."/>
            <person name="Tago K."/>
            <person name="Uchiyama I."/>
            <person name="Toyoda A."/>
            <person name="Wang Y."/>
            <person name="Shimomura Y."/>
            <person name="Okubo T."/>
            <person name="Kurisu F."/>
            <person name="Hirono Y."/>
            <person name="Nonaka K."/>
            <person name="Akiyama H."/>
            <person name="Itoh T."/>
            <person name="Takami H."/>
        </authorList>
    </citation>
    <scope>NUCLEOTIDE SEQUENCE [LARGE SCALE GENOMIC DNA]</scope>
    <source>
        <strain evidence="2 3">TAO100</strain>
    </source>
</reference>
<accession>A0A1Q2SKB5</accession>
<evidence type="ECO:0000256" key="1">
    <source>
        <dbReference type="SAM" id="MobiDB-lite"/>
    </source>
</evidence>
<name>A0A1Q2SKB5_9GAMM</name>
<dbReference type="EMBL" id="AP014836">
    <property type="protein sequence ID" value="BAW79559.1"/>
    <property type="molecule type" value="Genomic_DNA"/>
</dbReference>
<keyword evidence="3" id="KW-1185">Reference proteome</keyword>
<dbReference type="RefSeq" id="WP_096526211.1">
    <property type="nucleotide sequence ID" value="NZ_AP014836.1"/>
</dbReference>
<organism evidence="2 3">
    <name type="scientific">Candidatus Nitrosoglobus terrae</name>
    <dbReference type="NCBI Taxonomy" id="1630141"/>
    <lineage>
        <taxon>Bacteria</taxon>
        <taxon>Pseudomonadati</taxon>
        <taxon>Pseudomonadota</taxon>
        <taxon>Gammaproteobacteria</taxon>
        <taxon>Chromatiales</taxon>
        <taxon>Chromatiaceae</taxon>
        <taxon>Candidatus Nitrosoglobus</taxon>
    </lineage>
</organism>